<proteinExistence type="inferred from homology"/>
<accession>A0A4S8K348</accession>
<reference evidence="5 6" key="1">
    <citation type="journal article" date="2019" name="Nat. Plants">
        <title>Genome sequencing of Musa balbisiana reveals subgenome evolution and function divergence in polyploid bananas.</title>
        <authorList>
            <person name="Yao X."/>
        </authorList>
    </citation>
    <scope>NUCLEOTIDE SEQUENCE [LARGE SCALE GENOMIC DNA]</scope>
    <source>
        <strain evidence="6">cv. DH-PKW</strain>
        <tissue evidence="5">Leaves</tissue>
    </source>
</reference>
<dbReference type="Gene3D" id="4.10.365.10">
    <property type="entry name" value="p27"/>
    <property type="match status" value="1"/>
</dbReference>
<dbReference type="Proteomes" id="UP000317650">
    <property type="component" value="Chromosome 8"/>
</dbReference>
<dbReference type="PANTHER" id="PTHR46776">
    <property type="entry name" value="CYCLIN-DEPENDENT KINASE INHIBITOR 4-RELATED"/>
    <property type="match status" value="1"/>
</dbReference>
<evidence type="ECO:0000313" key="6">
    <source>
        <dbReference type="Proteomes" id="UP000317650"/>
    </source>
</evidence>
<dbReference type="EMBL" id="PYDT01000002">
    <property type="protein sequence ID" value="THU69192.1"/>
    <property type="molecule type" value="Genomic_DNA"/>
</dbReference>
<dbReference type="AlphaFoldDB" id="A0A4S8K348"/>
<dbReference type="InterPro" id="IPR003175">
    <property type="entry name" value="CDI_dom"/>
</dbReference>
<feature type="compositionally biased region" description="Low complexity" evidence="3">
    <location>
        <begin position="167"/>
        <end position="179"/>
    </location>
</feature>
<gene>
    <name evidence="5" type="ORF">C4D60_Mb08t11820</name>
</gene>
<comment type="caution">
    <text evidence="5">The sequence shown here is derived from an EMBL/GenBank/DDBJ whole genome shotgun (WGS) entry which is preliminary data.</text>
</comment>
<evidence type="ECO:0000256" key="1">
    <source>
        <dbReference type="ARBA" id="ARBA00010274"/>
    </source>
</evidence>
<dbReference type="GO" id="GO:0005634">
    <property type="term" value="C:nucleus"/>
    <property type="evidence" value="ECO:0007669"/>
    <property type="project" value="InterPro"/>
</dbReference>
<keyword evidence="2" id="KW-0649">Protein kinase inhibitor</keyword>
<feature type="compositionally biased region" description="Polar residues" evidence="3">
    <location>
        <begin position="227"/>
        <end position="245"/>
    </location>
</feature>
<dbReference type="InterPro" id="IPR044275">
    <property type="entry name" value="KRP"/>
</dbReference>
<name>A0A4S8K348_MUSBA</name>
<feature type="region of interest" description="Disordered" evidence="3">
    <location>
        <begin position="131"/>
        <end position="179"/>
    </location>
</feature>
<dbReference type="Pfam" id="PF02234">
    <property type="entry name" value="CDI"/>
    <property type="match status" value="1"/>
</dbReference>
<dbReference type="GO" id="GO:0004861">
    <property type="term" value="F:cyclin-dependent protein serine/threonine kinase inhibitor activity"/>
    <property type="evidence" value="ECO:0007669"/>
    <property type="project" value="InterPro"/>
</dbReference>
<comment type="similarity">
    <text evidence="1">Belongs to the CDI family. ICK/KRP subfamily.</text>
</comment>
<evidence type="ECO:0000313" key="5">
    <source>
        <dbReference type="EMBL" id="THU69192.1"/>
    </source>
</evidence>
<evidence type="ECO:0000256" key="3">
    <source>
        <dbReference type="SAM" id="MobiDB-lite"/>
    </source>
</evidence>
<protein>
    <recommendedName>
        <fullName evidence="4">Cyclin-dependent kinase inhibitor domain-containing protein</fullName>
    </recommendedName>
</protein>
<evidence type="ECO:0000259" key="4">
    <source>
        <dbReference type="Pfam" id="PF02234"/>
    </source>
</evidence>
<feature type="domain" description="Cyclin-dependent kinase inhibitor" evidence="4">
    <location>
        <begin position="251"/>
        <end position="298"/>
    </location>
</feature>
<dbReference type="STRING" id="52838.A0A4S8K348"/>
<keyword evidence="6" id="KW-1185">Reference proteome</keyword>
<feature type="region of interest" description="Disordered" evidence="3">
    <location>
        <begin position="222"/>
        <end position="245"/>
    </location>
</feature>
<dbReference type="InterPro" id="IPR044898">
    <property type="entry name" value="CDI_dom_sf"/>
</dbReference>
<organism evidence="5 6">
    <name type="scientific">Musa balbisiana</name>
    <name type="common">Banana</name>
    <dbReference type="NCBI Taxonomy" id="52838"/>
    <lineage>
        <taxon>Eukaryota</taxon>
        <taxon>Viridiplantae</taxon>
        <taxon>Streptophyta</taxon>
        <taxon>Embryophyta</taxon>
        <taxon>Tracheophyta</taxon>
        <taxon>Spermatophyta</taxon>
        <taxon>Magnoliopsida</taxon>
        <taxon>Liliopsida</taxon>
        <taxon>Zingiberales</taxon>
        <taxon>Musaceae</taxon>
        <taxon>Musa</taxon>
    </lineage>
</organism>
<dbReference type="GO" id="GO:0051726">
    <property type="term" value="P:regulation of cell cycle"/>
    <property type="evidence" value="ECO:0007669"/>
    <property type="project" value="InterPro"/>
</dbReference>
<sequence>MMIHLPFLCSLPSPFCCLQQRFHLSSASPFKTRSFPSTTLSSLSLFSHFPTVISCASLPHFFSFSCLCSAFAVEKGGVYSDMGKYIRKAKVSGEVAVMEVSHQSSLGVRTRARTLAAAAAQDSSRGYLELRSRRLEKPLPPPSVCKPSKDTPRPDPNPNSEPNPRVSSQKSSSSSIAYSGPLGSVSTMRCSAADAEVSFGENILEADVLDRYSRETTPCSLIRDPEATQTPGSTNRPARSMATSLRPQSVCHNIPTAQELEEFFAGAEQLQQRIFIERYNFDPVNDCPFPGRYEWVKVDF</sequence>
<evidence type="ECO:0000256" key="2">
    <source>
        <dbReference type="ARBA" id="ARBA00023013"/>
    </source>
</evidence>